<dbReference type="InterPro" id="IPR041017">
    <property type="entry name" value="Thioredoxin_10"/>
</dbReference>
<feature type="domain" description="Thioredoxin" evidence="2">
    <location>
        <begin position="8"/>
        <end position="167"/>
    </location>
</feature>
<dbReference type="EMBL" id="CP038266">
    <property type="protein sequence ID" value="QBR89978.1"/>
    <property type="molecule type" value="Genomic_DNA"/>
</dbReference>
<sequence length="341" mass="37511">MQEATMSTRASAPPPEQAPPPDQGPARLPSFERGTGWLGSGPLSPATLQGRVVLVDFWTFTCVNWLRTFPYLRAWEEKYRDAGLTVVGVHTPEFDFEHDPGNVAAECRRLGVEYPVLLDARYGVWEEFANHYWPAVYVADATGRIRYHRFGEGEYAATEMVIQRLLTDAGGEIGADLVEVAPQGLEVAADWRTLRSPETYLGFDRSTGFVSEGVASFGRTGRFEIPDRLPLNAWGLDGDWTVSAEWVRLDGRAGRLAMRFGARDVNLVMRAGGDGPIPFRVLLDGRAPGEDAGTDLGPDGRGELARPGTYQLIRRADTRGDGLFEIEFSAPSAYGYCVTFG</sequence>
<dbReference type="SUPFAM" id="SSF52833">
    <property type="entry name" value="Thioredoxin-like"/>
    <property type="match status" value="1"/>
</dbReference>
<dbReference type="InterPro" id="IPR050553">
    <property type="entry name" value="Thioredoxin_ResA/DsbE_sf"/>
</dbReference>
<evidence type="ECO:0000313" key="4">
    <source>
        <dbReference type="Proteomes" id="UP000295748"/>
    </source>
</evidence>
<evidence type="ECO:0000256" key="1">
    <source>
        <dbReference type="SAM" id="MobiDB-lite"/>
    </source>
</evidence>
<feature type="region of interest" description="Disordered" evidence="1">
    <location>
        <begin position="1"/>
        <end position="31"/>
    </location>
</feature>
<dbReference type="Proteomes" id="UP000295748">
    <property type="component" value="Chromosome"/>
</dbReference>
<dbReference type="PANTHER" id="PTHR42852">
    <property type="entry name" value="THIOL:DISULFIDE INTERCHANGE PROTEIN DSBE"/>
    <property type="match status" value="1"/>
</dbReference>
<dbReference type="Pfam" id="PF00578">
    <property type="entry name" value="AhpC-TSA"/>
    <property type="match status" value="1"/>
</dbReference>
<dbReference type="PANTHER" id="PTHR42852:SF13">
    <property type="entry name" value="PROTEIN DIPZ"/>
    <property type="match status" value="1"/>
</dbReference>
<dbReference type="Gene3D" id="2.60.120.260">
    <property type="entry name" value="Galactose-binding domain-like"/>
    <property type="match status" value="1"/>
</dbReference>
<dbReference type="Pfam" id="PF17991">
    <property type="entry name" value="Thioredoxin_10"/>
    <property type="match status" value="1"/>
</dbReference>
<name>A0ABX5SUW2_9MICO</name>
<protein>
    <submittedName>
        <fullName evidence="3">Redoxin domain-containing protein</fullName>
    </submittedName>
</protein>
<feature type="compositionally biased region" description="Pro residues" evidence="1">
    <location>
        <begin position="12"/>
        <end position="23"/>
    </location>
</feature>
<evidence type="ECO:0000313" key="3">
    <source>
        <dbReference type="EMBL" id="QBR89978.1"/>
    </source>
</evidence>
<dbReference type="InterPro" id="IPR036249">
    <property type="entry name" value="Thioredoxin-like_sf"/>
</dbReference>
<evidence type="ECO:0000259" key="2">
    <source>
        <dbReference type="PROSITE" id="PS51352"/>
    </source>
</evidence>
<reference evidence="3 4" key="1">
    <citation type="submission" date="2019-03" db="EMBL/GenBank/DDBJ databases">
        <authorList>
            <person name="Dong K."/>
        </authorList>
    </citation>
    <scope>NUCLEOTIDE SEQUENCE [LARGE SCALE GENOMIC DNA]</scope>
    <source>
        <strain evidence="4">dk512</strain>
    </source>
</reference>
<proteinExistence type="predicted"/>
<keyword evidence="4" id="KW-1185">Reference proteome</keyword>
<dbReference type="InterPro" id="IPR000866">
    <property type="entry name" value="AhpC/TSA"/>
</dbReference>
<accession>A0ABX5SUW2</accession>
<dbReference type="PROSITE" id="PS51352">
    <property type="entry name" value="THIOREDOXIN_2"/>
    <property type="match status" value="1"/>
</dbReference>
<organism evidence="3 4">
    <name type="scientific">Microbacterium wangchenii</name>
    <dbReference type="NCBI Taxonomy" id="2541726"/>
    <lineage>
        <taxon>Bacteria</taxon>
        <taxon>Bacillati</taxon>
        <taxon>Actinomycetota</taxon>
        <taxon>Actinomycetes</taxon>
        <taxon>Micrococcales</taxon>
        <taxon>Microbacteriaceae</taxon>
        <taxon>Microbacterium</taxon>
    </lineage>
</organism>
<dbReference type="Gene3D" id="3.40.30.10">
    <property type="entry name" value="Glutaredoxin"/>
    <property type="match status" value="1"/>
</dbReference>
<dbReference type="InterPro" id="IPR013766">
    <property type="entry name" value="Thioredoxin_domain"/>
</dbReference>
<gene>
    <name evidence="3" type="ORF">E4K62_15550</name>
</gene>